<keyword evidence="3" id="KW-1185">Reference proteome</keyword>
<dbReference type="AlphaFoldDB" id="A0A9N7V3S6"/>
<dbReference type="EMBL" id="CADEAL010002813">
    <property type="protein sequence ID" value="CAB1442294.1"/>
    <property type="molecule type" value="Genomic_DNA"/>
</dbReference>
<dbReference type="Proteomes" id="UP001153269">
    <property type="component" value="Unassembled WGS sequence"/>
</dbReference>
<reference evidence="2" key="1">
    <citation type="submission" date="2020-03" db="EMBL/GenBank/DDBJ databases">
        <authorList>
            <person name="Weist P."/>
        </authorList>
    </citation>
    <scope>NUCLEOTIDE SEQUENCE</scope>
</reference>
<evidence type="ECO:0000313" key="3">
    <source>
        <dbReference type="Proteomes" id="UP001153269"/>
    </source>
</evidence>
<feature type="region of interest" description="Disordered" evidence="1">
    <location>
        <begin position="70"/>
        <end position="98"/>
    </location>
</feature>
<evidence type="ECO:0000313" key="2">
    <source>
        <dbReference type="EMBL" id="CAB1442294.1"/>
    </source>
</evidence>
<gene>
    <name evidence="2" type="ORF">PLEPLA_LOCUS29975</name>
</gene>
<sequence>MFAMPRSPGDGVQQWLPPLSAPPVLLVVRHSTAPELGAVAWHGPELAYLRLPLSHQPAVAAPYVKRQKRGVTPSVPLTKAMRPPPLSQIPLSRMQHSH</sequence>
<name>A0A9N7V3S6_PLEPL</name>
<protein>
    <submittedName>
        <fullName evidence="2">Uncharacterized protein</fullName>
    </submittedName>
</protein>
<comment type="caution">
    <text evidence="2">The sequence shown here is derived from an EMBL/GenBank/DDBJ whole genome shotgun (WGS) entry which is preliminary data.</text>
</comment>
<evidence type="ECO:0000256" key="1">
    <source>
        <dbReference type="SAM" id="MobiDB-lite"/>
    </source>
</evidence>
<accession>A0A9N7V3S6</accession>
<proteinExistence type="predicted"/>
<organism evidence="2 3">
    <name type="scientific">Pleuronectes platessa</name>
    <name type="common">European plaice</name>
    <dbReference type="NCBI Taxonomy" id="8262"/>
    <lineage>
        <taxon>Eukaryota</taxon>
        <taxon>Metazoa</taxon>
        <taxon>Chordata</taxon>
        <taxon>Craniata</taxon>
        <taxon>Vertebrata</taxon>
        <taxon>Euteleostomi</taxon>
        <taxon>Actinopterygii</taxon>
        <taxon>Neopterygii</taxon>
        <taxon>Teleostei</taxon>
        <taxon>Neoteleostei</taxon>
        <taxon>Acanthomorphata</taxon>
        <taxon>Carangaria</taxon>
        <taxon>Pleuronectiformes</taxon>
        <taxon>Pleuronectoidei</taxon>
        <taxon>Pleuronectidae</taxon>
        <taxon>Pleuronectes</taxon>
    </lineage>
</organism>